<accession>A0AAD9T767</accession>
<dbReference type="Proteomes" id="UP001285354">
    <property type="component" value="Unassembled WGS sequence"/>
</dbReference>
<name>A0AAD9T767_9HELO</name>
<sequence>MDLENGEHGFFTISDIFNNRCLRDSHEINGETFNNTRTDIYLQATNVTKYLVSSGAWKVLFSPNFKETQVKSRYFLAVPFTGIFGEKQGKGAVINHESSILENHEVY</sequence>
<evidence type="ECO:0000313" key="2">
    <source>
        <dbReference type="Proteomes" id="UP001285354"/>
    </source>
</evidence>
<dbReference type="AlphaFoldDB" id="A0AAD9T767"/>
<comment type="caution">
    <text evidence="1">The sequence shown here is derived from an EMBL/GenBank/DDBJ whole genome shotgun (WGS) entry which is preliminary data.</text>
</comment>
<keyword evidence="2" id="KW-1185">Reference proteome</keyword>
<gene>
    <name evidence="1" type="ORF">QTJ16_000902</name>
</gene>
<evidence type="ECO:0000313" key="1">
    <source>
        <dbReference type="EMBL" id="KAK2630082.1"/>
    </source>
</evidence>
<dbReference type="EMBL" id="JAUBYV010000001">
    <property type="protein sequence ID" value="KAK2630082.1"/>
    <property type="molecule type" value="Genomic_DNA"/>
</dbReference>
<protein>
    <submittedName>
        <fullName evidence="1">Uncharacterized protein</fullName>
    </submittedName>
</protein>
<organism evidence="1 2">
    <name type="scientific">Diplocarpon rosae</name>
    <dbReference type="NCBI Taxonomy" id="946125"/>
    <lineage>
        <taxon>Eukaryota</taxon>
        <taxon>Fungi</taxon>
        <taxon>Dikarya</taxon>
        <taxon>Ascomycota</taxon>
        <taxon>Pezizomycotina</taxon>
        <taxon>Leotiomycetes</taxon>
        <taxon>Helotiales</taxon>
        <taxon>Drepanopezizaceae</taxon>
        <taxon>Diplocarpon</taxon>
    </lineage>
</organism>
<reference evidence="1" key="1">
    <citation type="submission" date="2023-06" db="EMBL/GenBank/DDBJ databases">
        <title>Draft genome of Marssonina rosae.</title>
        <authorList>
            <person name="Cheng Q."/>
        </authorList>
    </citation>
    <scope>NUCLEOTIDE SEQUENCE</scope>
    <source>
        <strain evidence="1">R4</strain>
    </source>
</reference>
<proteinExistence type="predicted"/>